<name>A0AAI8VMC8_9PEZI</name>
<dbReference type="AlphaFoldDB" id="A0AAI8VMC8"/>
<protein>
    <submittedName>
        <fullName evidence="2">Uu.00g087970.m01.CDS01</fullName>
    </submittedName>
</protein>
<reference evidence="2" key="1">
    <citation type="submission" date="2023-10" db="EMBL/GenBank/DDBJ databases">
        <authorList>
            <person name="Hackl T."/>
        </authorList>
    </citation>
    <scope>NUCLEOTIDE SEQUENCE</scope>
</reference>
<accession>A0AAI8VMC8</accession>
<organism evidence="2 3">
    <name type="scientific">Anthostomella pinea</name>
    <dbReference type="NCBI Taxonomy" id="933095"/>
    <lineage>
        <taxon>Eukaryota</taxon>
        <taxon>Fungi</taxon>
        <taxon>Dikarya</taxon>
        <taxon>Ascomycota</taxon>
        <taxon>Pezizomycotina</taxon>
        <taxon>Sordariomycetes</taxon>
        <taxon>Xylariomycetidae</taxon>
        <taxon>Xylariales</taxon>
        <taxon>Xylariaceae</taxon>
        <taxon>Anthostomella</taxon>
    </lineage>
</organism>
<evidence type="ECO:0000313" key="3">
    <source>
        <dbReference type="Proteomes" id="UP001295740"/>
    </source>
</evidence>
<feature type="region of interest" description="Disordered" evidence="1">
    <location>
        <begin position="345"/>
        <end position="376"/>
    </location>
</feature>
<sequence>MELPVEVIDQILDDIIENEPAAPRLSRCAIFGAKWKFAVEARTFQEIKITNRYQDIQQFHAAFNTDKSRQTIVKVINFDIILPTYPKYRRHQAETVHEIRLNRTAFTSAIHRLFTTLGSWNHELPAQGNDLRLCLNVYSPSDYVRCFGMQITQGWVYPRLDGKFLHLALCEFLRNPGARLLEAKSVTELEWDGRPLHPTAVGSILKALPQLKDAFMYLTQPANRLKVEKLQHRQALASSLVSLSLAHLTHLTLDYPQDYVSNHDFVPGSLCDPNGQDRLSLAIHTICQQSPIRQLVLGRDFNVSRELFFGRNDRLEVGELWPSMEVVTIMASVIAPDGGYFLTGTKPRGRPRYRTHGRPGRVRRLQNGQEPYNPWRNEIDHEKVKPMMRAVTTAIFRMPRLEKADFSIGSFTVRLRYRNPGRKDGKANDEETLI</sequence>
<evidence type="ECO:0000313" key="2">
    <source>
        <dbReference type="EMBL" id="CAJ2507611.1"/>
    </source>
</evidence>
<proteinExistence type="predicted"/>
<evidence type="ECO:0000256" key="1">
    <source>
        <dbReference type="SAM" id="MobiDB-lite"/>
    </source>
</evidence>
<gene>
    <name evidence="2" type="ORF">KHLLAP_LOCUS8079</name>
</gene>
<comment type="caution">
    <text evidence="2">The sequence shown here is derived from an EMBL/GenBank/DDBJ whole genome shotgun (WGS) entry which is preliminary data.</text>
</comment>
<dbReference type="Proteomes" id="UP001295740">
    <property type="component" value="Unassembled WGS sequence"/>
</dbReference>
<dbReference type="EMBL" id="CAUWAG010000010">
    <property type="protein sequence ID" value="CAJ2507611.1"/>
    <property type="molecule type" value="Genomic_DNA"/>
</dbReference>
<keyword evidence="3" id="KW-1185">Reference proteome</keyword>
<feature type="compositionally biased region" description="Basic residues" evidence="1">
    <location>
        <begin position="347"/>
        <end position="364"/>
    </location>
</feature>